<dbReference type="EMBL" id="AP028679">
    <property type="protein sequence ID" value="BEQ13667.1"/>
    <property type="molecule type" value="Genomic_DNA"/>
</dbReference>
<dbReference type="GO" id="GO:0016020">
    <property type="term" value="C:membrane"/>
    <property type="evidence" value="ECO:0007669"/>
    <property type="project" value="InterPro"/>
</dbReference>
<keyword evidence="1" id="KW-0472">Membrane</keyword>
<accession>A0AAU9EY16</accession>
<dbReference type="RefSeq" id="WP_338605418.1">
    <property type="nucleotide sequence ID" value="NZ_AP028679.1"/>
</dbReference>
<feature type="transmembrane region" description="Helical" evidence="1">
    <location>
        <begin position="176"/>
        <end position="197"/>
    </location>
</feature>
<dbReference type="Pfam" id="PF01478">
    <property type="entry name" value="Peptidase_A24"/>
    <property type="match status" value="1"/>
</dbReference>
<protein>
    <recommendedName>
        <fullName evidence="2">Prepilin type IV endopeptidase peptidase domain-containing protein</fullName>
    </recommendedName>
</protein>
<feature type="domain" description="Prepilin type IV endopeptidase peptidase" evidence="2">
    <location>
        <begin position="89"/>
        <end position="190"/>
    </location>
</feature>
<feature type="transmembrane region" description="Helical" evidence="1">
    <location>
        <begin position="136"/>
        <end position="156"/>
    </location>
</feature>
<dbReference type="AlphaFoldDB" id="A0AAU9EY16"/>
<proteinExistence type="predicted"/>
<feature type="transmembrane region" description="Helical" evidence="1">
    <location>
        <begin position="69"/>
        <end position="95"/>
    </location>
</feature>
<feature type="transmembrane region" description="Helical" evidence="1">
    <location>
        <begin position="248"/>
        <end position="265"/>
    </location>
</feature>
<dbReference type="GO" id="GO:0004190">
    <property type="term" value="F:aspartic-type endopeptidase activity"/>
    <property type="evidence" value="ECO:0007669"/>
    <property type="project" value="InterPro"/>
</dbReference>
<feature type="transmembrane region" description="Helical" evidence="1">
    <location>
        <begin position="107"/>
        <end position="124"/>
    </location>
</feature>
<keyword evidence="1" id="KW-0812">Transmembrane</keyword>
<dbReference type="Gene3D" id="1.20.120.1220">
    <property type="match status" value="1"/>
</dbReference>
<dbReference type="KEGG" id="dmp:FAK_07330"/>
<name>A0AAU9EY16_9BACT</name>
<keyword evidence="4" id="KW-1185">Reference proteome</keyword>
<evidence type="ECO:0000313" key="4">
    <source>
        <dbReference type="Proteomes" id="UP001366166"/>
    </source>
</evidence>
<organism evidence="3 4">
    <name type="scientific">Desulfoferula mesophila</name>
    <dbReference type="NCBI Taxonomy" id="3058419"/>
    <lineage>
        <taxon>Bacteria</taxon>
        <taxon>Pseudomonadati</taxon>
        <taxon>Thermodesulfobacteriota</taxon>
        <taxon>Desulfarculia</taxon>
        <taxon>Desulfarculales</taxon>
        <taxon>Desulfarculaceae</taxon>
        <taxon>Desulfoferula</taxon>
    </lineage>
</organism>
<evidence type="ECO:0000259" key="2">
    <source>
        <dbReference type="Pfam" id="PF01478"/>
    </source>
</evidence>
<keyword evidence="1" id="KW-1133">Transmembrane helix</keyword>
<sequence length="269" mass="28897">MEAQIITRPGPAAVLHDGPAAVDKTRAILQSDSSVNPPNDNLSNDYRIGAHVLVYNRELWAGLTPSQMILGVMFIPLVLVAYLGDPLVVAVTLSMIMASHDLFDRTIPNRLNLSAASLGMLIAWQTGGLPALGNSFLVACGALVALVVLYLFGFLGAGDVKALAALATFASGWQDAFVMLLLVTLFGGVQALIVALWEKWRQFTQQQLDKNRLLSEITGLAASSSMMLKWCMKTWGGRPASPLGLKTQLPYGVAIFGGTLIWAMIRGWS</sequence>
<evidence type="ECO:0000256" key="1">
    <source>
        <dbReference type="SAM" id="Phobius"/>
    </source>
</evidence>
<dbReference type="InterPro" id="IPR000045">
    <property type="entry name" value="Prepilin_IV_endopep_pep"/>
</dbReference>
<reference evidence="4" key="1">
    <citation type="journal article" date="2023" name="Arch. Microbiol.">
        <title>Desulfoferula mesophilus gen. nov. sp. nov., a mesophilic sulfate-reducing bacterium isolated from a brackish lake sediment.</title>
        <authorList>
            <person name="Watanabe T."/>
            <person name="Yabe T."/>
            <person name="Tsuji J.M."/>
            <person name="Fukui M."/>
        </authorList>
    </citation>
    <scope>NUCLEOTIDE SEQUENCE [LARGE SCALE GENOMIC DNA]</scope>
    <source>
        <strain evidence="4">12FAK</strain>
    </source>
</reference>
<dbReference type="Proteomes" id="UP001366166">
    <property type="component" value="Chromosome"/>
</dbReference>
<evidence type="ECO:0000313" key="3">
    <source>
        <dbReference type="EMBL" id="BEQ13667.1"/>
    </source>
</evidence>
<gene>
    <name evidence="3" type="ORF">FAK_07330</name>
</gene>